<feature type="transmembrane region" description="Helical" evidence="1">
    <location>
        <begin position="12"/>
        <end position="34"/>
    </location>
</feature>
<keyword evidence="1" id="KW-0472">Membrane</keyword>
<dbReference type="SUPFAM" id="SSF56436">
    <property type="entry name" value="C-type lectin-like"/>
    <property type="match status" value="1"/>
</dbReference>
<reference evidence="3" key="1">
    <citation type="submission" date="2022-03" db="EMBL/GenBank/DDBJ databases">
        <authorList>
            <person name="Alioto T."/>
            <person name="Alioto T."/>
            <person name="Gomez Garrido J."/>
        </authorList>
    </citation>
    <scope>NUCLEOTIDE SEQUENCE</scope>
</reference>
<protein>
    <recommendedName>
        <fullName evidence="2">C-type lectin domain-containing protein</fullName>
    </recommendedName>
</protein>
<dbReference type="PANTHER" id="PTHR22803">
    <property type="entry name" value="MANNOSE, PHOSPHOLIPASE, LECTIN RECEPTOR RELATED"/>
    <property type="match status" value="1"/>
</dbReference>
<proteinExistence type="predicted"/>
<dbReference type="InterPro" id="IPR001304">
    <property type="entry name" value="C-type_lectin-like"/>
</dbReference>
<evidence type="ECO:0000313" key="3">
    <source>
        <dbReference type="EMBL" id="CAH2272361.1"/>
    </source>
</evidence>
<keyword evidence="1" id="KW-0812">Transmembrane</keyword>
<dbReference type="InterPro" id="IPR016186">
    <property type="entry name" value="C-type_lectin-like/link_sf"/>
</dbReference>
<dbReference type="Proteomes" id="UP001295444">
    <property type="component" value="Chromosome 03"/>
</dbReference>
<organism evidence="3 4">
    <name type="scientific">Pelobates cultripes</name>
    <name type="common">Western spadefoot toad</name>
    <dbReference type="NCBI Taxonomy" id="61616"/>
    <lineage>
        <taxon>Eukaryota</taxon>
        <taxon>Metazoa</taxon>
        <taxon>Chordata</taxon>
        <taxon>Craniata</taxon>
        <taxon>Vertebrata</taxon>
        <taxon>Euteleostomi</taxon>
        <taxon>Amphibia</taxon>
        <taxon>Batrachia</taxon>
        <taxon>Anura</taxon>
        <taxon>Pelobatoidea</taxon>
        <taxon>Pelobatidae</taxon>
        <taxon>Pelobates</taxon>
    </lineage>
</organism>
<evidence type="ECO:0000313" key="4">
    <source>
        <dbReference type="Proteomes" id="UP001295444"/>
    </source>
</evidence>
<accession>A0AAD1RIF2</accession>
<dbReference type="AlphaFoldDB" id="A0AAD1RIF2"/>
<dbReference type="SMART" id="SM00034">
    <property type="entry name" value="CLECT"/>
    <property type="match status" value="1"/>
</dbReference>
<keyword evidence="1" id="KW-1133">Transmembrane helix</keyword>
<dbReference type="InterPro" id="IPR050111">
    <property type="entry name" value="C-type_lectin/snaclec_domain"/>
</dbReference>
<gene>
    <name evidence="3" type="ORF">PECUL_23A026711</name>
</gene>
<sequence>MSNWSPPPSSRLLTGLCSLCAVFLLLIIILIVALRNSGASDPDRSLEYKLGNLSVSVNSRIDRLSQDDSKIMDKIKEIDGSVLKIDKSVEKIISDKSAVTLQSEIQRVISGLGKLVSQLKKLQVNGSLEDSCPDGWTYFTLSCYYVSKVGKSWDDAKKLCETKESHLVVINSDAEQDYVTSIAKQQYTWIGLTDASEDWKWIDGTIYQFDSK</sequence>
<dbReference type="EMBL" id="OW240914">
    <property type="protein sequence ID" value="CAH2272361.1"/>
    <property type="molecule type" value="Genomic_DNA"/>
</dbReference>
<keyword evidence="4" id="KW-1185">Reference proteome</keyword>
<evidence type="ECO:0000259" key="2">
    <source>
        <dbReference type="PROSITE" id="PS50041"/>
    </source>
</evidence>
<evidence type="ECO:0000256" key="1">
    <source>
        <dbReference type="SAM" id="Phobius"/>
    </source>
</evidence>
<dbReference type="InterPro" id="IPR016187">
    <property type="entry name" value="CTDL_fold"/>
</dbReference>
<dbReference type="PROSITE" id="PS50041">
    <property type="entry name" value="C_TYPE_LECTIN_2"/>
    <property type="match status" value="1"/>
</dbReference>
<name>A0AAD1RIF2_PELCU</name>
<dbReference type="Pfam" id="PF00059">
    <property type="entry name" value="Lectin_C"/>
    <property type="match status" value="1"/>
</dbReference>
<feature type="domain" description="C-type lectin" evidence="2">
    <location>
        <begin position="139"/>
        <end position="212"/>
    </location>
</feature>
<dbReference type="Gene3D" id="3.10.100.10">
    <property type="entry name" value="Mannose-Binding Protein A, subunit A"/>
    <property type="match status" value="1"/>
</dbReference>